<feature type="transmembrane region" description="Helical" evidence="1">
    <location>
        <begin position="12"/>
        <end position="32"/>
    </location>
</feature>
<dbReference type="eggNOG" id="ENOG5030D6C">
    <property type="taxonomic scope" value="Bacteria"/>
</dbReference>
<comment type="caution">
    <text evidence="2">The sequence shown here is derived from an EMBL/GenBank/DDBJ whole genome shotgun (WGS) entry which is preliminary data.</text>
</comment>
<organism evidence="2 3">
    <name type="scientific">Bacillus zhangzhouensis</name>
    <dbReference type="NCBI Taxonomy" id="1178540"/>
    <lineage>
        <taxon>Bacteria</taxon>
        <taxon>Bacillati</taxon>
        <taxon>Bacillota</taxon>
        <taxon>Bacilli</taxon>
        <taxon>Bacillales</taxon>
        <taxon>Bacillaceae</taxon>
        <taxon>Bacillus</taxon>
    </lineage>
</organism>
<name>A0A081L9X7_9BACI</name>
<dbReference type="RefSeq" id="WP_034322561.1">
    <property type="nucleotide sequence ID" value="NZ_JAVIKA010000008.1"/>
</dbReference>
<keyword evidence="1" id="KW-0812">Transmembrane</keyword>
<keyword evidence="3" id="KW-1185">Reference proteome</keyword>
<reference evidence="2 3" key="1">
    <citation type="submission" date="2012-09" db="EMBL/GenBank/DDBJ databases">
        <title>Genome Sequence of Bacillus sp. DW5-4.</title>
        <authorList>
            <person name="Lai Q."/>
            <person name="Liu Y."/>
            <person name="Shao Z."/>
        </authorList>
    </citation>
    <scope>NUCLEOTIDE SEQUENCE [LARGE SCALE GENOMIC DNA]</scope>
    <source>
        <strain evidence="2 3">DW5-4</strain>
    </source>
</reference>
<accession>A0A081L9X7</accession>
<protein>
    <submittedName>
        <fullName evidence="2">Uncharacterized protein</fullName>
    </submittedName>
</protein>
<keyword evidence="1" id="KW-0472">Membrane</keyword>
<dbReference type="EMBL" id="JOTP01000013">
    <property type="protein sequence ID" value="KEP26053.1"/>
    <property type="molecule type" value="Genomic_DNA"/>
</dbReference>
<evidence type="ECO:0000313" key="3">
    <source>
        <dbReference type="Proteomes" id="UP000028091"/>
    </source>
</evidence>
<gene>
    <name evidence="2" type="ORF">BA70_04455</name>
</gene>
<evidence type="ECO:0000313" key="2">
    <source>
        <dbReference type="EMBL" id="KEP26053.1"/>
    </source>
</evidence>
<keyword evidence="1" id="KW-1133">Transmembrane helix</keyword>
<dbReference type="AlphaFoldDB" id="A0A081L9X7"/>
<dbReference type="OrthoDB" id="2902433at2"/>
<dbReference type="Proteomes" id="UP000028091">
    <property type="component" value="Unassembled WGS sequence"/>
</dbReference>
<sequence>MKKEKKPINMKWMVLAVALACTFFFVLVFIGFEVQKDLIPNSVPLMQGHDQAIGLQKHE</sequence>
<proteinExistence type="predicted"/>
<evidence type="ECO:0000256" key="1">
    <source>
        <dbReference type="SAM" id="Phobius"/>
    </source>
</evidence>